<keyword evidence="4" id="KW-1185">Reference proteome</keyword>
<dbReference type="InterPro" id="IPR029058">
    <property type="entry name" value="AB_hydrolase_fold"/>
</dbReference>
<dbReference type="PANTHER" id="PTHR11614">
    <property type="entry name" value="PHOSPHOLIPASE-RELATED"/>
    <property type="match status" value="1"/>
</dbReference>
<feature type="compositionally biased region" description="Low complexity" evidence="1">
    <location>
        <begin position="148"/>
        <end position="158"/>
    </location>
</feature>
<reference evidence="3 4" key="1">
    <citation type="journal article" date="2023" name="IScience">
        <title>Expanded male sex-determining region conserved during the evolution of homothallism in the green alga Volvox.</title>
        <authorList>
            <person name="Yamamoto K."/>
            <person name="Matsuzaki R."/>
            <person name="Mahakham W."/>
            <person name="Heman W."/>
            <person name="Sekimoto H."/>
            <person name="Kawachi M."/>
            <person name="Minakuchi Y."/>
            <person name="Toyoda A."/>
            <person name="Nozaki H."/>
        </authorList>
    </citation>
    <scope>NUCLEOTIDE SEQUENCE [LARGE SCALE GENOMIC DNA]</scope>
    <source>
        <strain evidence="3 4">NIES-4468</strain>
    </source>
</reference>
<feature type="domain" description="Serine aminopeptidase S33" evidence="2">
    <location>
        <begin position="52"/>
        <end position="127"/>
    </location>
</feature>
<organism evidence="3 4">
    <name type="scientific">Volvox africanus</name>
    <dbReference type="NCBI Taxonomy" id="51714"/>
    <lineage>
        <taxon>Eukaryota</taxon>
        <taxon>Viridiplantae</taxon>
        <taxon>Chlorophyta</taxon>
        <taxon>core chlorophytes</taxon>
        <taxon>Chlorophyceae</taxon>
        <taxon>CS clade</taxon>
        <taxon>Chlamydomonadales</taxon>
        <taxon>Volvocaceae</taxon>
        <taxon>Volvox</taxon>
    </lineage>
</organism>
<feature type="domain" description="Serine aminopeptidase S33" evidence="2">
    <location>
        <begin position="262"/>
        <end position="405"/>
    </location>
</feature>
<dbReference type="SUPFAM" id="SSF53474">
    <property type="entry name" value="alpha/beta-Hydrolases"/>
    <property type="match status" value="1"/>
</dbReference>
<gene>
    <name evidence="3" type="ORF">VaNZ11_008170</name>
</gene>
<evidence type="ECO:0000259" key="2">
    <source>
        <dbReference type="Pfam" id="PF12146"/>
    </source>
</evidence>
<dbReference type="InterPro" id="IPR022742">
    <property type="entry name" value="Hydrolase_4"/>
</dbReference>
<proteinExistence type="predicted"/>
<sequence>MTGSVEEERYVDVKALALEDSGKTVNVVHGTFRCRRGYDLYTTTYLPVVRRTDACLVFHHGLADHSDRHGGVLAHLCASLGMPVYTYDAHGHGRSGPAGPTGRALILSYSHLVDDLLDFARLFVTKAEEADGQSNAFALTATETAVAPGQAQAGPASSRASSLHVPGQQGRRKPRIFLLGYSMGGLASSLAMAETCPVTPLVTSAISSSSISTTPPCNPGSPAPVASSCDNCAPANRKSSAVGTGAATAHVHAGAGGSSSSIFEGLMLTSCLTDPLYGNHPLLRAIKVVYVTVLSWLTPAVPLFKRNPVESGIRDPAAARAMADDMLWYRGKFKVATVASLLAACARLRKTARRLSDVPLYVQHATVDMSCSLPSMHAFLARVRPSDLTMHVVEGAYHDLHHDPETPMLLGRMLDWLRKRT</sequence>
<dbReference type="Pfam" id="PF12146">
    <property type="entry name" value="Hydrolase_4"/>
    <property type="match status" value="2"/>
</dbReference>
<feature type="region of interest" description="Disordered" evidence="1">
    <location>
        <begin position="148"/>
        <end position="169"/>
    </location>
</feature>
<dbReference type="EMBL" id="BSDZ01000021">
    <property type="protein sequence ID" value="GLI64767.1"/>
    <property type="molecule type" value="Genomic_DNA"/>
</dbReference>
<dbReference type="Gene3D" id="3.40.50.1820">
    <property type="entry name" value="alpha/beta hydrolase"/>
    <property type="match status" value="1"/>
</dbReference>
<comment type="caution">
    <text evidence="3">The sequence shown here is derived from an EMBL/GenBank/DDBJ whole genome shotgun (WGS) entry which is preliminary data.</text>
</comment>
<accession>A0ABQ5S4E0</accession>
<name>A0ABQ5S4E0_9CHLO</name>
<dbReference type="InterPro" id="IPR051044">
    <property type="entry name" value="MAG_DAG_Lipase"/>
</dbReference>
<evidence type="ECO:0000256" key="1">
    <source>
        <dbReference type="SAM" id="MobiDB-lite"/>
    </source>
</evidence>
<dbReference type="Proteomes" id="UP001165090">
    <property type="component" value="Unassembled WGS sequence"/>
</dbReference>
<evidence type="ECO:0000313" key="3">
    <source>
        <dbReference type="EMBL" id="GLI64767.1"/>
    </source>
</evidence>
<protein>
    <recommendedName>
        <fullName evidence="2">Serine aminopeptidase S33 domain-containing protein</fullName>
    </recommendedName>
</protein>
<evidence type="ECO:0000313" key="4">
    <source>
        <dbReference type="Proteomes" id="UP001165090"/>
    </source>
</evidence>